<protein>
    <submittedName>
        <fullName evidence="1">Uncharacterized protein</fullName>
    </submittedName>
</protein>
<dbReference type="EMBL" id="WTXG01000024">
    <property type="protein sequence ID" value="KAI0299119.1"/>
    <property type="molecule type" value="Genomic_DNA"/>
</dbReference>
<evidence type="ECO:0000313" key="2">
    <source>
        <dbReference type="Proteomes" id="UP001203297"/>
    </source>
</evidence>
<organism evidence="1 2">
    <name type="scientific">Multifurca ochricompacta</name>
    <dbReference type="NCBI Taxonomy" id="376703"/>
    <lineage>
        <taxon>Eukaryota</taxon>
        <taxon>Fungi</taxon>
        <taxon>Dikarya</taxon>
        <taxon>Basidiomycota</taxon>
        <taxon>Agaricomycotina</taxon>
        <taxon>Agaricomycetes</taxon>
        <taxon>Russulales</taxon>
        <taxon>Russulaceae</taxon>
        <taxon>Multifurca</taxon>
    </lineage>
</organism>
<comment type="caution">
    <text evidence="1">The sequence shown here is derived from an EMBL/GenBank/DDBJ whole genome shotgun (WGS) entry which is preliminary data.</text>
</comment>
<sequence length="106" mass="12161">MVVMDFVDGSEPKEGPLSTEQFGQVDRAVRLLHQQNFVFGDVMLIDFGWCGTADESVYPSTLNKDLGIQWPDEVWPDEVMRKEHDVTMLERLRLVTHAEEADPRLV</sequence>
<accession>A0AAD4M4C7</accession>
<dbReference type="Proteomes" id="UP001203297">
    <property type="component" value="Unassembled WGS sequence"/>
</dbReference>
<evidence type="ECO:0000313" key="1">
    <source>
        <dbReference type="EMBL" id="KAI0299119.1"/>
    </source>
</evidence>
<reference evidence="1" key="1">
    <citation type="journal article" date="2022" name="New Phytol.">
        <title>Evolutionary transition to the ectomycorrhizal habit in the genomes of a hyperdiverse lineage of mushroom-forming fungi.</title>
        <authorList>
            <person name="Looney B."/>
            <person name="Miyauchi S."/>
            <person name="Morin E."/>
            <person name="Drula E."/>
            <person name="Courty P.E."/>
            <person name="Kohler A."/>
            <person name="Kuo A."/>
            <person name="LaButti K."/>
            <person name="Pangilinan J."/>
            <person name="Lipzen A."/>
            <person name="Riley R."/>
            <person name="Andreopoulos W."/>
            <person name="He G."/>
            <person name="Johnson J."/>
            <person name="Nolan M."/>
            <person name="Tritt A."/>
            <person name="Barry K.W."/>
            <person name="Grigoriev I.V."/>
            <person name="Nagy L.G."/>
            <person name="Hibbett D."/>
            <person name="Henrissat B."/>
            <person name="Matheny P.B."/>
            <person name="Labbe J."/>
            <person name="Martin F.M."/>
        </authorList>
    </citation>
    <scope>NUCLEOTIDE SEQUENCE</scope>
    <source>
        <strain evidence="1">BPL690</strain>
    </source>
</reference>
<dbReference type="AlphaFoldDB" id="A0AAD4M4C7"/>
<keyword evidence="2" id="KW-1185">Reference proteome</keyword>
<name>A0AAD4M4C7_9AGAM</name>
<gene>
    <name evidence="1" type="ORF">B0F90DRAFT_1729212</name>
</gene>
<proteinExistence type="predicted"/>